<name>A0A255H980_9ACTN</name>
<dbReference type="GO" id="GO:0008270">
    <property type="term" value="F:zinc ion binding"/>
    <property type="evidence" value="ECO:0007669"/>
    <property type="project" value="UniProtKB-KW"/>
</dbReference>
<keyword evidence="5" id="KW-1185">Reference proteome</keyword>
<evidence type="ECO:0000313" key="5">
    <source>
        <dbReference type="Proteomes" id="UP000216311"/>
    </source>
</evidence>
<reference evidence="4 5" key="1">
    <citation type="submission" date="2017-07" db="EMBL/GenBank/DDBJ databases">
        <title>Draft whole genome sequences of clinical Proprionibacteriaceae strains.</title>
        <authorList>
            <person name="Bernier A.-M."/>
            <person name="Bernard K."/>
            <person name="Domingo M.-C."/>
        </authorList>
    </citation>
    <scope>NUCLEOTIDE SEQUENCE [LARGE SCALE GENOMIC DNA]</scope>
    <source>
        <strain evidence="4 5">NML 130396</strain>
    </source>
</reference>
<protein>
    <recommendedName>
        <fullName evidence="3">SWIM-type domain-containing protein</fullName>
    </recommendedName>
</protein>
<feature type="compositionally biased region" description="Basic and acidic residues" evidence="2">
    <location>
        <begin position="115"/>
        <end position="129"/>
    </location>
</feature>
<keyword evidence="1" id="KW-0862">Zinc</keyword>
<dbReference type="AlphaFoldDB" id="A0A255H980"/>
<gene>
    <name evidence="4" type="ORF">CGZ93_04890</name>
</gene>
<evidence type="ECO:0000313" key="4">
    <source>
        <dbReference type="EMBL" id="OYO24157.1"/>
    </source>
</evidence>
<keyword evidence="1" id="KW-0863">Zinc-finger</keyword>
<feature type="domain" description="SWIM-type" evidence="3">
    <location>
        <begin position="54"/>
        <end position="87"/>
    </location>
</feature>
<dbReference type="Pfam" id="PF04434">
    <property type="entry name" value="SWIM"/>
    <property type="match status" value="1"/>
</dbReference>
<evidence type="ECO:0000259" key="3">
    <source>
        <dbReference type="PROSITE" id="PS50966"/>
    </source>
</evidence>
<evidence type="ECO:0000256" key="1">
    <source>
        <dbReference type="PROSITE-ProRule" id="PRU00325"/>
    </source>
</evidence>
<sequence length="438" mass="48069">MGQRWSVDRVVATAPDSASEVAGRKLANPGPWSEVGHEGAVLWGQCRGSARTPYRVVVDTDAPRYECSCPSTKFPCKHALALLFLWAQDRLPDDEAAPQAYARNFLEPRSPAEPAAKDPEEVRRAAAERARQRDERVAVGLAELQQWLADQVRTGLSRLASSPAEFDQLAARMVDAQAPGVARWIRSLETIPATGMGWPERLLAELGQLWWLAEAMRNRAHATEPELTMLRTHLGYPVASAEVLAEPGVRDDWVVFGLHDADDDDRVQTRRVWLLGQRTGRYALVLFFSVNGAPFEMTMAPGMLLDAELHFHNTALPLRALVGRRFDDPLPAVSSWPMLAHDVAGLREAYAAALAVDPWLRLWPTAIRGRLVHLDDDFALVGDDGSAVTVVGPETLLWRGLVVVAGAPANWLGEWDGAGFNPLAVVDNTATDGRLVVL</sequence>
<organism evidence="4 5">
    <name type="scientific">Enemella dayhoffiae</name>
    <dbReference type="NCBI Taxonomy" id="2016507"/>
    <lineage>
        <taxon>Bacteria</taxon>
        <taxon>Bacillati</taxon>
        <taxon>Actinomycetota</taxon>
        <taxon>Actinomycetes</taxon>
        <taxon>Propionibacteriales</taxon>
        <taxon>Propionibacteriaceae</taxon>
        <taxon>Enemella</taxon>
    </lineage>
</organism>
<accession>A0A255H980</accession>
<keyword evidence="1" id="KW-0479">Metal-binding</keyword>
<dbReference type="Proteomes" id="UP000216311">
    <property type="component" value="Unassembled WGS sequence"/>
</dbReference>
<dbReference type="OrthoDB" id="9816340at2"/>
<comment type="caution">
    <text evidence="4">The sequence shown here is derived from an EMBL/GenBank/DDBJ whole genome shotgun (WGS) entry which is preliminary data.</text>
</comment>
<dbReference type="RefSeq" id="WP_094363037.1">
    <property type="nucleotide sequence ID" value="NZ_NMVQ01000005.1"/>
</dbReference>
<dbReference type="InterPro" id="IPR007527">
    <property type="entry name" value="Znf_SWIM"/>
</dbReference>
<feature type="region of interest" description="Disordered" evidence="2">
    <location>
        <begin position="105"/>
        <end position="129"/>
    </location>
</feature>
<proteinExistence type="predicted"/>
<dbReference type="PROSITE" id="PS50966">
    <property type="entry name" value="ZF_SWIM"/>
    <property type="match status" value="1"/>
</dbReference>
<evidence type="ECO:0000256" key="2">
    <source>
        <dbReference type="SAM" id="MobiDB-lite"/>
    </source>
</evidence>
<dbReference type="EMBL" id="NMVQ01000005">
    <property type="protein sequence ID" value="OYO24157.1"/>
    <property type="molecule type" value="Genomic_DNA"/>
</dbReference>